<dbReference type="Pfam" id="PF12682">
    <property type="entry name" value="Flavodoxin_4"/>
    <property type="match status" value="1"/>
</dbReference>
<protein>
    <submittedName>
        <fullName evidence="2">Flavodoxin</fullName>
    </submittedName>
</protein>
<evidence type="ECO:0000313" key="3">
    <source>
        <dbReference type="Proteomes" id="UP000886786"/>
    </source>
</evidence>
<sequence>MRAIVYYSYSGNTRGIVSRIKDKYDYDVLEIKPVIPYSDNYDEVVDRATTDTKNDYQPEIQKIDISKYDEIVLCTPVWWYTVASPVNTFLHDYDLKDKVIIPVATNGGWLGHAIEDIEKKSGARIKNPVSLKFDGNELTEDDKFENWLKGLGD</sequence>
<accession>A0A9D0ZUE7</accession>
<dbReference type="EMBL" id="DVFV01000140">
    <property type="protein sequence ID" value="HIQ91570.1"/>
    <property type="molecule type" value="Genomic_DNA"/>
</dbReference>
<dbReference type="InterPro" id="IPR029039">
    <property type="entry name" value="Flavoprotein-like_sf"/>
</dbReference>
<evidence type="ECO:0000259" key="1">
    <source>
        <dbReference type="Pfam" id="PF12682"/>
    </source>
</evidence>
<reference evidence="2" key="2">
    <citation type="journal article" date="2021" name="PeerJ">
        <title>Extensive microbial diversity within the chicken gut microbiome revealed by metagenomics and culture.</title>
        <authorList>
            <person name="Gilroy R."/>
            <person name="Ravi A."/>
            <person name="Getino M."/>
            <person name="Pursley I."/>
            <person name="Horton D.L."/>
            <person name="Alikhan N.F."/>
            <person name="Baker D."/>
            <person name="Gharbi K."/>
            <person name="Hall N."/>
            <person name="Watson M."/>
            <person name="Adriaenssens E.M."/>
            <person name="Foster-Nyarko E."/>
            <person name="Jarju S."/>
            <person name="Secka A."/>
            <person name="Antonio M."/>
            <person name="Oren A."/>
            <person name="Chaudhuri R.R."/>
            <person name="La Ragione R."/>
            <person name="Hildebrand F."/>
            <person name="Pallen M.J."/>
        </authorList>
    </citation>
    <scope>NUCLEOTIDE SEQUENCE</scope>
    <source>
        <strain evidence="2">CHK147-3167</strain>
    </source>
</reference>
<reference evidence="2" key="1">
    <citation type="submission" date="2020-10" db="EMBL/GenBank/DDBJ databases">
        <authorList>
            <person name="Gilroy R."/>
        </authorList>
    </citation>
    <scope>NUCLEOTIDE SEQUENCE</scope>
    <source>
        <strain evidence="2">CHK147-3167</strain>
    </source>
</reference>
<dbReference type="PANTHER" id="PTHR39201:SF1">
    <property type="entry name" value="FLAVODOXIN-LIKE DOMAIN-CONTAINING PROTEIN"/>
    <property type="match status" value="1"/>
</dbReference>
<dbReference type="Proteomes" id="UP000886786">
    <property type="component" value="Unassembled WGS sequence"/>
</dbReference>
<dbReference type="InterPro" id="IPR008254">
    <property type="entry name" value="Flavodoxin/NO_synth"/>
</dbReference>
<dbReference type="AlphaFoldDB" id="A0A9D0ZUE7"/>
<name>A0A9D0ZUE7_9FIRM</name>
<dbReference type="PANTHER" id="PTHR39201">
    <property type="entry name" value="EXPORTED PROTEIN-RELATED"/>
    <property type="match status" value="1"/>
</dbReference>
<organism evidence="2 3">
    <name type="scientific">Candidatus Coprosoma intestinipullorum</name>
    <dbReference type="NCBI Taxonomy" id="2840752"/>
    <lineage>
        <taxon>Bacteria</taxon>
        <taxon>Bacillati</taxon>
        <taxon>Bacillota</taxon>
        <taxon>Bacillota incertae sedis</taxon>
        <taxon>Candidatus Coprosoma</taxon>
    </lineage>
</organism>
<dbReference type="SUPFAM" id="SSF52218">
    <property type="entry name" value="Flavoproteins"/>
    <property type="match status" value="1"/>
</dbReference>
<comment type="caution">
    <text evidence="2">The sequence shown here is derived from an EMBL/GenBank/DDBJ whole genome shotgun (WGS) entry which is preliminary data.</text>
</comment>
<proteinExistence type="predicted"/>
<gene>
    <name evidence="2" type="ORF">IAB27_08180</name>
</gene>
<feature type="domain" description="Flavodoxin-like" evidence="1">
    <location>
        <begin position="4"/>
        <end position="124"/>
    </location>
</feature>
<dbReference type="GO" id="GO:0016651">
    <property type="term" value="F:oxidoreductase activity, acting on NAD(P)H"/>
    <property type="evidence" value="ECO:0007669"/>
    <property type="project" value="UniProtKB-ARBA"/>
</dbReference>
<evidence type="ECO:0000313" key="2">
    <source>
        <dbReference type="EMBL" id="HIQ91570.1"/>
    </source>
</evidence>
<dbReference type="GO" id="GO:0010181">
    <property type="term" value="F:FMN binding"/>
    <property type="evidence" value="ECO:0007669"/>
    <property type="project" value="InterPro"/>
</dbReference>
<dbReference type="Gene3D" id="3.40.50.360">
    <property type="match status" value="1"/>
</dbReference>